<accession>A0A9N8KUT3</accession>
<keyword evidence="3" id="KW-1185">Reference proteome</keyword>
<dbReference type="OrthoDB" id="4738875at2759"/>
<dbReference type="Proteomes" id="UP000745764">
    <property type="component" value="Unassembled WGS sequence"/>
</dbReference>
<gene>
    <name evidence="2" type="ORF">AWRI4620_LOCUS8464</name>
</gene>
<sequence length="65" mass="7514">MSTQNDAKGPFILSRATTTQDFSDIVTCEFRTFTDSFIRDLFMGPDTPRLDKSHRDEYWEDSGSE</sequence>
<evidence type="ECO:0000313" key="2">
    <source>
        <dbReference type="EMBL" id="CAD0114209.1"/>
    </source>
</evidence>
<feature type="region of interest" description="Disordered" evidence="1">
    <location>
        <begin position="44"/>
        <end position="65"/>
    </location>
</feature>
<proteinExistence type="predicted"/>
<reference evidence="2" key="1">
    <citation type="submission" date="2020-06" db="EMBL/GenBank/DDBJ databases">
        <authorList>
            <person name="Onetto C."/>
        </authorList>
    </citation>
    <scope>NUCLEOTIDE SEQUENCE</scope>
</reference>
<organism evidence="2 3">
    <name type="scientific">Aureobasidium uvarum</name>
    <dbReference type="NCBI Taxonomy" id="2773716"/>
    <lineage>
        <taxon>Eukaryota</taxon>
        <taxon>Fungi</taxon>
        <taxon>Dikarya</taxon>
        <taxon>Ascomycota</taxon>
        <taxon>Pezizomycotina</taxon>
        <taxon>Dothideomycetes</taxon>
        <taxon>Dothideomycetidae</taxon>
        <taxon>Dothideales</taxon>
        <taxon>Saccotheciaceae</taxon>
        <taxon>Aureobasidium</taxon>
    </lineage>
</organism>
<comment type="caution">
    <text evidence="2">The sequence shown here is derived from an EMBL/GenBank/DDBJ whole genome shotgun (WGS) entry which is preliminary data.</text>
</comment>
<dbReference type="AlphaFoldDB" id="A0A9N8KUT3"/>
<name>A0A9N8KUT3_9PEZI</name>
<evidence type="ECO:0000256" key="1">
    <source>
        <dbReference type="SAM" id="MobiDB-lite"/>
    </source>
</evidence>
<feature type="compositionally biased region" description="Basic and acidic residues" evidence="1">
    <location>
        <begin position="48"/>
        <end position="57"/>
    </location>
</feature>
<protein>
    <submittedName>
        <fullName evidence="2">Uncharacterized protein</fullName>
    </submittedName>
</protein>
<dbReference type="EMBL" id="CAINUL010000017">
    <property type="protein sequence ID" value="CAD0114209.1"/>
    <property type="molecule type" value="Genomic_DNA"/>
</dbReference>
<evidence type="ECO:0000313" key="3">
    <source>
        <dbReference type="Proteomes" id="UP000745764"/>
    </source>
</evidence>